<keyword evidence="2" id="KW-1185">Reference proteome</keyword>
<comment type="caution">
    <text evidence="1">The sequence shown here is derived from an EMBL/GenBank/DDBJ whole genome shotgun (WGS) entry which is preliminary data.</text>
</comment>
<evidence type="ECO:0000313" key="1">
    <source>
        <dbReference type="EMBL" id="MBD8771636.1"/>
    </source>
</evidence>
<dbReference type="RefSeq" id="WP_192068948.1">
    <property type="nucleotide sequence ID" value="NZ_JACYWY010000003.1"/>
</dbReference>
<organism evidence="1 2">
    <name type="scientific">Pseudomonas coleopterorum</name>
    <dbReference type="NCBI Taxonomy" id="1605838"/>
    <lineage>
        <taxon>Bacteria</taxon>
        <taxon>Pseudomonadati</taxon>
        <taxon>Pseudomonadota</taxon>
        <taxon>Gammaproteobacteria</taxon>
        <taxon>Pseudomonadales</taxon>
        <taxon>Pseudomonadaceae</taxon>
        <taxon>Pseudomonas</taxon>
    </lineage>
</organism>
<gene>
    <name evidence="1" type="ORF">IFT38_19010</name>
</gene>
<name>A0ABR9C2T5_9PSED</name>
<evidence type="ECO:0000313" key="2">
    <source>
        <dbReference type="Proteomes" id="UP000620025"/>
    </source>
</evidence>
<sequence length="321" mass="36474">MNNDTRQRLIDSIVRHYYSTDRKDLKVATVAQEAGITRQALHRYHSDLLGYIKGDKDVGNLLPANQPDSVSELLIIAQKRALDLENELTSIERRHKKALKFALDSHITTLMNNDITLFGADEVRISLEKQTALVDNYGGQITTLKAQLAKAQLNGNGSMLKSQQGMLISFEPKMHNALAAYKKDSDYNAYLEIKDKELNKITSKINAFTGETNLVIYLERYISEFNDFLKYLPPPRSAQIIVRIPLFTSLEVKNFVKRITVPGTKHVYIPEAPSRSEATAQRKFRAFSVPEEELTRAERSEALYLFKEINQVTYFTAISGK</sequence>
<protein>
    <submittedName>
        <fullName evidence="1">Uncharacterized protein</fullName>
    </submittedName>
</protein>
<dbReference type="EMBL" id="JACYWZ010000008">
    <property type="protein sequence ID" value="MBD8771636.1"/>
    <property type="molecule type" value="Genomic_DNA"/>
</dbReference>
<proteinExistence type="predicted"/>
<dbReference type="Proteomes" id="UP000620025">
    <property type="component" value="Unassembled WGS sequence"/>
</dbReference>
<reference evidence="1 2" key="1">
    <citation type="journal article" date="2020" name="FEMS Microbiol. Ecol.">
        <title>Temporal dynamics of bacterial communities during seed development and maturation.</title>
        <authorList>
            <person name="Chesneau G."/>
            <person name="Torres-Cortes G."/>
            <person name="Briand M."/>
            <person name="Darrasse A."/>
            <person name="Preveaux A."/>
            <person name="Marais C."/>
            <person name="Jacques M.A."/>
            <person name="Shade A."/>
            <person name="Barret M."/>
        </authorList>
    </citation>
    <scope>NUCLEOTIDE SEQUENCE [LARGE SCALE GENOMIC DNA]</scope>
    <source>
        <strain evidence="1 2">CFBP13599</strain>
    </source>
</reference>
<accession>A0ABR9C2T5</accession>